<evidence type="ECO:0000313" key="3">
    <source>
        <dbReference type="RefSeq" id="XP_035659306.1"/>
    </source>
</evidence>
<dbReference type="AlphaFoldDB" id="A0A9J7HGP2"/>
<reference evidence="2" key="1">
    <citation type="journal article" date="2020" name="Nat. Ecol. Evol.">
        <title>Deeply conserved synteny resolves early events in vertebrate evolution.</title>
        <authorList>
            <person name="Simakov O."/>
            <person name="Marletaz F."/>
            <person name="Yue J.X."/>
            <person name="O'Connell B."/>
            <person name="Jenkins J."/>
            <person name="Brandt A."/>
            <person name="Calef R."/>
            <person name="Tung C.H."/>
            <person name="Huang T.K."/>
            <person name="Schmutz J."/>
            <person name="Satoh N."/>
            <person name="Yu J.K."/>
            <person name="Putnam N.H."/>
            <person name="Green R.E."/>
            <person name="Rokhsar D.S."/>
        </authorList>
    </citation>
    <scope>NUCLEOTIDE SEQUENCE [LARGE SCALE GENOMIC DNA]</scope>
    <source>
        <strain evidence="2">S238N-H82</strain>
    </source>
</reference>
<dbReference type="Proteomes" id="UP000001554">
    <property type="component" value="Chromosome 17"/>
</dbReference>
<protein>
    <submittedName>
        <fullName evidence="3">Uncharacterized protein LOC118404344</fullName>
    </submittedName>
</protein>
<evidence type="ECO:0000313" key="2">
    <source>
        <dbReference type="Proteomes" id="UP000001554"/>
    </source>
</evidence>
<name>A0A9J7HGP2_BRAFL</name>
<accession>A0A9J7HGP2</accession>
<dbReference type="InterPro" id="IPR026960">
    <property type="entry name" value="RVT-Znf"/>
</dbReference>
<organism evidence="2 3">
    <name type="scientific">Branchiostoma floridae</name>
    <name type="common">Florida lancelet</name>
    <name type="synonym">Amphioxus</name>
    <dbReference type="NCBI Taxonomy" id="7739"/>
    <lineage>
        <taxon>Eukaryota</taxon>
        <taxon>Metazoa</taxon>
        <taxon>Chordata</taxon>
        <taxon>Cephalochordata</taxon>
        <taxon>Leptocardii</taxon>
        <taxon>Amphioxiformes</taxon>
        <taxon>Branchiostomatidae</taxon>
        <taxon>Branchiostoma</taxon>
    </lineage>
</organism>
<dbReference type="KEGG" id="bfo:118404344"/>
<evidence type="ECO:0000259" key="1">
    <source>
        <dbReference type="Pfam" id="PF13966"/>
    </source>
</evidence>
<gene>
    <name evidence="3" type="primary">LOC118404344</name>
</gene>
<dbReference type="OMA" id="IAESHEY"/>
<reference evidence="3" key="2">
    <citation type="submission" date="2025-08" db="UniProtKB">
        <authorList>
            <consortium name="RefSeq"/>
        </authorList>
    </citation>
    <scope>IDENTIFICATION</scope>
    <source>
        <strain evidence="3">S238N-H82</strain>
        <tissue evidence="3">Testes</tissue>
    </source>
</reference>
<dbReference type="RefSeq" id="XP_035659306.1">
    <property type="nucleotide sequence ID" value="XM_035803413.1"/>
</dbReference>
<dbReference type="Pfam" id="PF13966">
    <property type="entry name" value="zf-RVT"/>
    <property type="match status" value="1"/>
</dbReference>
<proteinExistence type="predicted"/>
<dbReference type="OrthoDB" id="447743at2759"/>
<dbReference type="GeneID" id="118404344"/>
<sequence length="347" mass="40427">MTDSRLLVKISNAASRLRHKDIVGIIAQGRRGLGAEREGSQTWGKAGPKERREMIQKEVRQREEELRRARAVGQGVQGAWTKWEGVRERRIAWKELFREPLKTTFLLKSVYDLLPTAVNLKRWGKTDEDRCVLCGKKGNLSHILSSCQVALSRGRYTWRHNQVLKVIVNALEEVRAENKGRPGKRFQPISFVKEGEKVKNIEKRHRDQPGIMSTAHDWVIQADIGKQLEFPKDIITTNLRPDIIMYSRRTKQLVLIELTVPWEDRVEEAQERKLQKYQELVTSCRERGWKTRNCPVEVGCRGFIAESMWRTLGFLGVVGKKRRDLTRKITETTQEASYWVWKQRESN</sequence>
<keyword evidence="2" id="KW-1185">Reference proteome</keyword>
<feature type="domain" description="Reverse transcriptase zinc-binding" evidence="1">
    <location>
        <begin position="86"/>
        <end position="150"/>
    </location>
</feature>